<dbReference type="Gramene" id="PRQ48723">
    <property type="protein sequence ID" value="PRQ48723"/>
    <property type="gene ID" value="RchiOBHm_Chr2g0113931"/>
</dbReference>
<dbReference type="AlphaFoldDB" id="A0A2P6RQL4"/>
<proteinExistence type="predicted"/>
<keyword evidence="1" id="KW-1133">Transmembrane helix</keyword>
<gene>
    <name evidence="2" type="ORF">RchiOBHm_Chr2g0113931</name>
</gene>
<dbReference type="Proteomes" id="UP000238479">
    <property type="component" value="Chromosome 2"/>
</dbReference>
<accession>A0A2P6RQL4</accession>
<keyword evidence="1" id="KW-0812">Transmembrane</keyword>
<comment type="caution">
    <text evidence="2">The sequence shown here is derived from an EMBL/GenBank/DDBJ whole genome shotgun (WGS) entry which is preliminary data.</text>
</comment>
<reference evidence="2 3" key="1">
    <citation type="journal article" date="2018" name="Nat. Genet.">
        <title>The Rosa genome provides new insights in the design of modern roses.</title>
        <authorList>
            <person name="Bendahmane M."/>
        </authorList>
    </citation>
    <scope>NUCLEOTIDE SEQUENCE [LARGE SCALE GENOMIC DNA]</scope>
    <source>
        <strain evidence="3">cv. Old Blush</strain>
    </source>
</reference>
<evidence type="ECO:0000313" key="3">
    <source>
        <dbReference type="Proteomes" id="UP000238479"/>
    </source>
</evidence>
<feature type="transmembrane region" description="Helical" evidence="1">
    <location>
        <begin position="27"/>
        <end position="49"/>
    </location>
</feature>
<protein>
    <submittedName>
        <fullName evidence="2">Uncharacterized protein</fullName>
    </submittedName>
</protein>
<evidence type="ECO:0000313" key="2">
    <source>
        <dbReference type="EMBL" id="PRQ48723.1"/>
    </source>
</evidence>
<keyword evidence="3" id="KW-1185">Reference proteome</keyword>
<evidence type="ECO:0000256" key="1">
    <source>
        <dbReference type="SAM" id="Phobius"/>
    </source>
</evidence>
<name>A0A2P6RQL4_ROSCH</name>
<organism evidence="2 3">
    <name type="scientific">Rosa chinensis</name>
    <name type="common">China rose</name>
    <dbReference type="NCBI Taxonomy" id="74649"/>
    <lineage>
        <taxon>Eukaryota</taxon>
        <taxon>Viridiplantae</taxon>
        <taxon>Streptophyta</taxon>
        <taxon>Embryophyta</taxon>
        <taxon>Tracheophyta</taxon>
        <taxon>Spermatophyta</taxon>
        <taxon>Magnoliopsida</taxon>
        <taxon>eudicotyledons</taxon>
        <taxon>Gunneridae</taxon>
        <taxon>Pentapetalae</taxon>
        <taxon>rosids</taxon>
        <taxon>fabids</taxon>
        <taxon>Rosales</taxon>
        <taxon>Rosaceae</taxon>
        <taxon>Rosoideae</taxon>
        <taxon>Rosoideae incertae sedis</taxon>
        <taxon>Rosa</taxon>
    </lineage>
</organism>
<sequence>MGDLGVTCFGCLVKEQLMLLCKVVHSWILLLLMVCLVLVWRRCLFLAFYPGKALLSSNLPSIKFVRYDHTPQSFSFFSTLLDILVSSLQGKILNCNSSKKTEKSSWLFTTQESEILLCLLLPLVSSICLSS</sequence>
<dbReference type="EMBL" id="PDCK01000040">
    <property type="protein sequence ID" value="PRQ48723.1"/>
    <property type="molecule type" value="Genomic_DNA"/>
</dbReference>
<keyword evidence="1" id="KW-0472">Membrane</keyword>